<dbReference type="InterPro" id="IPR015940">
    <property type="entry name" value="UBA"/>
</dbReference>
<dbReference type="GO" id="GO:0031593">
    <property type="term" value="F:polyubiquitin modification-dependent protein binding"/>
    <property type="evidence" value="ECO:0007669"/>
    <property type="project" value="TreeGrafter"/>
</dbReference>
<dbReference type="PROSITE" id="PS50030">
    <property type="entry name" value="UBA"/>
    <property type="match status" value="1"/>
</dbReference>
<feature type="region of interest" description="Disordered" evidence="1">
    <location>
        <begin position="90"/>
        <end position="114"/>
    </location>
</feature>
<name>A0AAN7CIG7_9PEZI</name>
<comment type="caution">
    <text evidence="4">The sequence shown here is derived from an EMBL/GenBank/DDBJ whole genome shotgun (WGS) entry which is preliminary data.</text>
</comment>
<feature type="compositionally biased region" description="Low complexity" evidence="1">
    <location>
        <begin position="301"/>
        <end position="319"/>
    </location>
</feature>
<dbReference type="SUPFAM" id="SSF46934">
    <property type="entry name" value="UBA-like"/>
    <property type="match status" value="1"/>
</dbReference>
<feature type="domain" description="Ubiquitin-like" evidence="3">
    <location>
        <begin position="13"/>
        <end position="90"/>
    </location>
</feature>
<protein>
    <recommendedName>
        <fullName evidence="6">Deubiquitination-protection protein dph1</fullName>
    </recommendedName>
</protein>
<dbReference type="PANTHER" id="PTHR10677">
    <property type="entry name" value="UBIQUILIN"/>
    <property type="match status" value="1"/>
</dbReference>
<evidence type="ECO:0000313" key="5">
    <source>
        <dbReference type="Proteomes" id="UP001303760"/>
    </source>
</evidence>
<evidence type="ECO:0000259" key="2">
    <source>
        <dbReference type="PROSITE" id="PS50030"/>
    </source>
</evidence>
<keyword evidence="5" id="KW-1185">Reference proteome</keyword>
<dbReference type="InterPro" id="IPR000626">
    <property type="entry name" value="Ubiquitin-like_dom"/>
</dbReference>
<proteinExistence type="predicted"/>
<evidence type="ECO:0000259" key="3">
    <source>
        <dbReference type="PROSITE" id="PS50053"/>
    </source>
</evidence>
<organism evidence="4 5">
    <name type="scientific">Achaetomium macrosporum</name>
    <dbReference type="NCBI Taxonomy" id="79813"/>
    <lineage>
        <taxon>Eukaryota</taxon>
        <taxon>Fungi</taxon>
        <taxon>Dikarya</taxon>
        <taxon>Ascomycota</taxon>
        <taxon>Pezizomycotina</taxon>
        <taxon>Sordariomycetes</taxon>
        <taxon>Sordariomycetidae</taxon>
        <taxon>Sordariales</taxon>
        <taxon>Chaetomiaceae</taxon>
        <taxon>Achaetomium</taxon>
    </lineage>
</organism>
<dbReference type="PANTHER" id="PTHR10677:SF3">
    <property type="entry name" value="FI07626P-RELATED"/>
    <property type="match status" value="1"/>
</dbReference>
<feature type="domain" description="UBA" evidence="2">
    <location>
        <begin position="387"/>
        <end position="431"/>
    </location>
</feature>
<dbReference type="Proteomes" id="UP001303760">
    <property type="component" value="Unassembled WGS sequence"/>
</dbReference>
<dbReference type="InterPro" id="IPR029071">
    <property type="entry name" value="Ubiquitin-like_domsf"/>
</dbReference>
<reference evidence="4" key="1">
    <citation type="journal article" date="2023" name="Mol. Phylogenet. Evol.">
        <title>Genome-scale phylogeny and comparative genomics of the fungal order Sordariales.</title>
        <authorList>
            <person name="Hensen N."/>
            <person name="Bonometti L."/>
            <person name="Westerberg I."/>
            <person name="Brannstrom I.O."/>
            <person name="Guillou S."/>
            <person name="Cros-Aarteil S."/>
            <person name="Calhoun S."/>
            <person name="Haridas S."/>
            <person name="Kuo A."/>
            <person name="Mondo S."/>
            <person name="Pangilinan J."/>
            <person name="Riley R."/>
            <person name="LaButti K."/>
            <person name="Andreopoulos B."/>
            <person name="Lipzen A."/>
            <person name="Chen C."/>
            <person name="Yan M."/>
            <person name="Daum C."/>
            <person name="Ng V."/>
            <person name="Clum A."/>
            <person name="Steindorff A."/>
            <person name="Ohm R.A."/>
            <person name="Martin F."/>
            <person name="Silar P."/>
            <person name="Natvig D.O."/>
            <person name="Lalanne C."/>
            <person name="Gautier V."/>
            <person name="Ament-Velasquez S.L."/>
            <person name="Kruys A."/>
            <person name="Hutchinson M.I."/>
            <person name="Powell A.J."/>
            <person name="Barry K."/>
            <person name="Miller A.N."/>
            <person name="Grigoriev I.V."/>
            <person name="Debuchy R."/>
            <person name="Gladieux P."/>
            <person name="Hiltunen Thoren M."/>
            <person name="Johannesson H."/>
        </authorList>
    </citation>
    <scope>NUCLEOTIDE SEQUENCE</scope>
    <source>
        <strain evidence="4">CBS 532.94</strain>
    </source>
</reference>
<dbReference type="GO" id="GO:0005829">
    <property type="term" value="C:cytosol"/>
    <property type="evidence" value="ECO:0007669"/>
    <property type="project" value="TreeGrafter"/>
</dbReference>
<dbReference type="SUPFAM" id="SSF54236">
    <property type="entry name" value="Ubiquitin-like"/>
    <property type="match status" value="1"/>
</dbReference>
<feature type="region of interest" description="Disordered" evidence="1">
    <location>
        <begin position="228"/>
        <end position="259"/>
    </location>
</feature>
<dbReference type="InterPro" id="IPR015496">
    <property type="entry name" value="Ubiquilin"/>
</dbReference>
<dbReference type="CDD" id="cd14324">
    <property type="entry name" value="UBA_Dsk2p_like"/>
    <property type="match status" value="1"/>
</dbReference>
<dbReference type="Gene3D" id="3.10.20.90">
    <property type="entry name" value="Phosphatidylinositol 3-kinase Catalytic Subunit, Chain A, domain 1"/>
    <property type="match status" value="1"/>
</dbReference>
<dbReference type="PROSITE" id="PS50053">
    <property type="entry name" value="UBIQUITIN_2"/>
    <property type="match status" value="1"/>
</dbReference>
<feature type="region of interest" description="Disordered" evidence="1">
    <location>
        <begin position="297"/>
        <end position="360"/>
    </location>
</feature>
<dbReference type="EMBL" id="MU860005">
    <property type="protein sequence ID" value="KAK4242683.1"/>
    <property type="molecule type" value="Genomic_DNA"/>
</dbReference>
<dbReference type="InterPro" id="IPR009060">
    <property type="entry name" value="UBA-like_sf"/>
</dbReference>
<dbReference type="CDD" id="cd16106">
    <property type="entry name" value="Ubl_Dsk2p_like"/>
    <property type="match status" value="1"/>
</dbReference>
<accession>A0AAN7CIG7</accession>
<evidence type="ECO:0000313" key="4">
    <source>
        <dbReference type="EMBL" id="KAK4242683.1"/>
    </source>
</evidence>
<dbReference type="FunFam" id="1.10.8.10:FF:000024">
    <property type="entry name" value="Ubiquitin domain-containing protein DSK2"/>
    <property type="match status" value="1"/>
</dbReference>
<dbReference type="Pfam" id="PF00240">
    <property type="entry name" value="ubiquitin"/>
    <property type="match status" value="1"/>
</dbReference>
<dbReference type="Pfam" id="PF00627">
    <property type="entry name" value="UBA"/>
    <property type="match status" value="1"/>
</dbReference>
<dbReference type="Gene3D" id="1.10.8.10">
    <property type="entry name" value="DNA helicase RuvA subunit, C-terminal domain"/>
    <property type="match status" value="1"/>
</dbReference>
<reference evidence="4" key="2">
    <citation type="submission" date="2023-05" db="EMBL/GenBank/DDBJ databases">
        <authorList>
            <consortium name="Lawrence Berkeley National Laboratory"/>
            <person name="Steindorff A."/>
            <person name="Hensen N."/>
            <person name="Bonometti L."/>
            <person name="Westerberg I."/>
            <person name="Brannstrom I.O."/>
            <person name="Guillou S."/>
            <person name="Cros-Aarteil S."/>
            <person name="Calhoun S."/>
            <person name="Haridas S."/>
            <person name="Kuo A."/>
            <person name="Mondo S."/>
            <person name="Pangilinan J."/>
            <person name="Riley R."/>
            <person name="Labutti K."/>
            <person name="Andreopoulos B."/>
            <person name="Lipzen A."/>
            <person name="Chen C."/>
            <person name="Yanf M."/>
            <person name="Daum C."/>
            <person name="Ng V."/>
            <person name="Clum A."/>
            <person name="Ohm R."/>
            <person name="Martin F."/>
            <person name="Silar P."/>
            <person name="Natvig D."/>
            <person name="Lalanne C."/>
            <person name="Gautier V."/>
            <person name="Ament-Velasquez S.L."/>
            <person name="Kruys A."/>
            <person name="Hutchinson M.I."/>
            <person name="Powell A.J."/>
            <person name="Barry K."/>
            <person name="Miller A.N."/>
            <person name="Grigoriev I.V."/>
            <person name="Debuchy R."/>
            <person name="Gladieux P."/>
            <person name="Thoren M.H."/>
            <person name="Johannesson H."/>
        </authorList>
    </citation>
    <scope>NUCLEOTIDE SEQUENCE</scope>
    <source>
        <strain evidence="4">CBS 532.94</strain>
    </source>
</reference>
<evidence type="ECO:0000256" key="1">
    <source>
        <dbReference type="SAM" id="MobiDB-lite"/>
    </source>
</evidence>
<evidence type="ECO:0008006" key="6">
    <source>
        <dbReference type="Google" id="ProtNLM"/>
    </source>
</evidence>
<dbReference type="GO" id="GO:0006511">
    <property type="term" value="P:ubiquitin-dependent protein catabolic process"/>
    <property type="evidence" value="ECO:0007669"/>
    <property type="project" value="TreeGrafter"/>
</dbReference>
<feature type="compositionally biased region" description="Polar residues" evidence="1">
    <location>
        <begin position="326"/>
        <end position="338"/>
    </location>
</feature>
<gene>
    <name evidence="4" type="ORF">C8A03DRAFT_11134</name>
</gene>
<dbReference type="AlphaFoldDB" id="A0AAN7CIG7"/>
<dbReference type="SMART" id="SM00213">
    <property type="entry name" value="UBQ"/>
    <property type="match status" value="1"/>
</dbReference>
<sequence length="432" mass="44691">MADSGDTGGDAQITFKVKSSNDKTHTITMAESATVLDLKTKLAGSDFEDTPVERQRLIYSGRIMKDSDALSVYKIKHMNTIHMVKSARSNPPLAASSASSSTPTPAAVPQNMASGSSASDLLAGLTGARFAGRANLPSADLFGADGGMGAPPSEDQLFQMLSNPNVAQTMNEALNNPSFIDYMIRSNPMLAAMPNAREMLQSPHFRELMTNPEAIRMAARMRRVLQGEGEGSAFPAPGATDTTPAGAAATGDSAAAGNNGNNDPLRALFGAPGAGNPFAPAAANPFASLLGIVPPGGPSGGATTAGRTPATSTQTPASSENREGSAGSSTNTQGQAGQPFNPFSVLLGAGQPGAQGSNANDLDAVSHQMRQYALAFGEATAPPDNRPPEERYAEQLRQLNDMGFFDFEKNVTALRRSGGSVQGAIEYLLSNP</sequence>
<feature type="compositionally biased region" description="Low complexity" evidence="1">
    <location>
        <begin position="235"/>
        <end position="259"/>
    </location>
</feature>
<dbReference type="SMART" id="SM00165">
    <property type="entry name" value="UBA"/>
    <property type="match status" value="1"/>
</dbReference>